<organism evidence="1 2">
    <name type="scientific">Ambrosiozyma monospora</name>
    <name type="common">Yeast</name>
    <name type="synonym">Endomycopsis monosporus</name>
    <dbReference type="NCBI Taxonomy" id="43982"/>
    <lineage>
        <taxon>Eukaryota</taxon>
        <taxon>Fungi</taxon>
        <taxon>Dikarya</taxon>
        <taxon>Ascomycota</taxon>
        <taxon>Saccharomycotina</taxon>
        <taxon>Pichiomycetes</taxon>
        <taxon>Pichiales</taxon>
        <taxon>Pichiaceae</taxon>
        <taxon>Ambrosiozyma</taxon>
    </lineage>
</organism>
<comment type="caution">
    <text evidence="1">The sequence shown here is derived from an EMBL/GenBank/DDBJ whole genome shotgun (WGS) entry which is preliminary data.</text>
</comment>
<name>A0A9W6Z857_AMBMO</name>
<sequence>MAVLEVTNGLSNYFENINNRRITMLWPDFLLHHDFQGHIDETITNSRTIQQQTIQTMQNIYPQLADYLSSWFSTTTINPVTSTSRIGTNVSVAIHHSLMYTAPSTERLQSIIATTTNQIINADAFCRTSTQFYKQHPDGYLITPTIQQTNQKMKL</sequence>
<accession>A0A9W6Z857</accession>
<dbReference type="Proteomes" id="UP001165063">
    <property type="component" value="Unassembled WGS sequence"/>
</dbReference>
<reference evidence="1" key="1">
    <citation type="submission" date="2023-04" db="EMBL/GenBank/DDBJ databases">
        <title>Ambrosiozyma monospora NBRC 1965.</title>
        <authorList>
            <person name="Ichikawa N."/>
            <person name="Sato H."/>
            <person name="Tonouchi N."/>
        </authorList>
    </citation>
    <scope>NUCLEOTIDE SEQUENCE</scope>
    <source>
        <strain evidence="1">NBRC 1965</strain>
    </source>
</reference>
<proteinExistence type="predicted"/>
<keyword evidence="2" id="KW-1185">Reference proteome</keyword>
<evidence type="ECO:0000313" key="2">
    <source>
        <dbReference type="Proteomes" id="UP001165063"/>
    </source>
</evidence>
<evidence type="ECO:0000313" key="1">
    <source>
        <dbReference type="EMBL" id="GMG56348.1"/>
    </source>
</evidence>
<dbReference type="AlphaFoldDB" id="A0A9W6Z857"/>
<dbReference type="EMBL" id="BSXU01007330">
    <property type="protein sequence ID" value="GMG56348.1"/>
    <property type="molecule type" value="Genomic_DNA"/>
</dbReference>
<gene>
    <name evidence="1" type="ORF">Amon01_000841500</name>
</gene>
<protein>
    <submittedName>
        <fullName evidence="1">Unnamed protein product</fullName>
    </submittedName>
</protein>